<dbReference type="Pfam" id="PF00348">
    <property type="entry name" value="polyprenyl_synt"/>
    <property type="match status" value="1"/>
</dbReference>
<dbReference type="InterPro" id="IPR033749">
    <property type="entry name" value="Polyprenyl_synt_CS"/>
</dbReference>
<evidence type="ECO:0000313" key="8">
    <source>
        <dbReference type="Proteomes" id="UP000727993"/>
    </source>
</evidence>
<dbReference type="CDD" id="cd00685">
    <property type="entry name" value="Trans_IPPS_HT"/>
    <property type="match status" value="1"/>
</dbReference>
<keyword evidence="4" id="KW-0479">Metal-binding</keyword>
<dbReference type="AlphaFoldDB" id="A0A936NDX5"/>
<evidence type="ECO:0000256" key="2">
    <source>
        <dbReference type="ARBA" id="ARBA00006706"/>
    </source>
</evidence>
<evidence type="ECO:0000256" key="6">
    <source>
        <dbReference type="RuleBase" id="RU004466"/>
    </source>
</evidence>
<dbReference type="EMBL" id="JADJZA010000007">
    <property type="protein sequence ID" value="MBK9297247.1"/>
    <property type="molecule type" value="Genomic_DNA"/>
</dbReference>
<dbReference type="SFLD" id="SFLDS00005">
    <property type="entry name" value="Isoprenoid_Synthase_Type_I"/>
    <property type="match status" value="1"/>
</dbReference>
<reference evidence="7 8" key="1">
    <citation type="submission" date="2020-10" db="EMBL/GenBank/DDBJ databases">
        <title>Connecting structure to function with the recovery of over 1000 high-quality activated sludge metagenome-assembled genomes encoding full-length rRNA genes using long-read sequencing.</title>
        <authorList>
            <person name="Singleton C.M."/>
            <person name="Petriglieri F."/>
            <person name="Kristensen J.M."/>
            <person name="Kirkegaard R.H."/>
            <person name="Michaelsen T.Y."/>
            <person name="Andersen M.H."/>
            <person name="Karst S.M."/>
            <person name="Dueholm M.S."/>
            <person name="Nielsen P.H."/>
            <person name="Albertsen M."/>
        </authorList>
    </citation>
    <scope>NUCLEOTIDE SEQUENCE [LARGE SCALE GENOMIC DNA]</scope>
    <source>
        <strain evidence="7">Lyne_18-Q3-R50-59_MAXAC.006</strain>
    </source>
</reference>
<keyword evidence="5" id="KW-0460">Magnesium</keyword>
<organism evidence="7 8">
    <name type="scientific">Candidatus Neomicrothrix subdominans</name>
    <dbReference type="NCBI Taxonomy" id="2954438"/>
    <lineage>
        <taxon>Bacteria</taxon>
        <taxon>Bacillati</taxon>
        <taxon>Actinomycetota</taxon>
        <taxon>Acidimicrobiia</taxon>
        <taxon>Acidimicrobiales</taxon>
        <taxon>Microthrixaceae</taxon>
        <taxon>Candidatus Neomicrothrix</taxon>
    </lineage>
</organism>
<comment type="caution">
    <text evidence="7">The sequence shown here is derived from an EMBL/GenBank/DDBJ whole genome shotgun (WGS) entry which is preliminary data.</text>
</comment>
<sequence>MDLDELSELLALPSLVADLDALESTMVDVLRRDGTLDELVEPGIRVVTGGGKRLRPTLTIAAAAVGGAPANDHVTAAGVAVELVQVGSLVHDDLMDHAKTRRGVETVNAREGLNWAILVGDYLLAVAGIQAASVSKEVAHSLARTIADLAAGQGREVARQGDPHRSVADYEASIRGKTAALMRCSATVGAQAAGMSLMEVDALAAFGEGFGMAFQIVDDVLDVVASSEKLGKPAGNDIGEGVFTLPVIYALDGPEGERLAELLERRTDDAAVAEANELVRRSDGVRLALDAARDWNGRAADLLAGFDSPTAEGLAKLPDHYLAWALDRAGYSPSR</sequence>
<evidence type="ECO:0000256" key="4">
    <source>
        <dbReference type="ARBA" id="ARBA00022723"/>
    </source>
</evidence>
<keyword evidence="3 6" id="KW-0808">Transferase</keyword>
<proteinExistence type="inferred from homology"/>
<dbReference type="InterPro" id="IPR000092">
    <property type="entry name" value="Polyprenyl_synt"/>
</dbReference>
<dbReference type="PANTHER" id="PTHR12001">
    <property type="entry name" value="GERANYLGERANYL PYROPHOSPHATE SYNTHASE"/>
    <property type="match status" value="1"/>
</dbReference>
<dbReference type="PROSITE" id="PS00723">
    <property type="entry name" value="POLYPRENYL_SYNTHASE_1"/>
    <property type="match status" value="1"/>
</dbReference>
<evidence type="ECO:0000256" key="1">
    <source>
        <dbReference type="ARBA" id="ARBA00001946"/>
    </source>
</evidence>
<name>A0A936NDX5_9ACTN</name>
<gene>
    <name evidence="7" type="ORF">IPN02_10550</name>
</gene>
<dbReference type="GO" id="GO:0046872">
    <property type="term" value="F:metal ion binding"/>
    <property type="evidence" value="ECO:0007669"/>
    <property type="project" value="UniProtKB-KW"/>
</dbReference>
<dbReference type="Proteomes" id="UP000727993">
    <property type="component" value="Unassembled WGS sequence"/>
</dbReference>
<evidence type="ECO:0000256" key="3">
    <source>
        <dbReference type="ARBA" id="ARBA00022679"/>
    </source>
</evidence>
<dbReference type="PANTHER" id="PTHR12001:SF69">
    <property type="entry name" value="ALL TRANS-POLYPRENYL-DIPHOSPHATE SYNTHASE PDSS1"/>
    <property type="match status" value="1"/>
</dbReference>
<comment type="similarity">
    <text evidence="2 6">Belongs to the FPP/GGPP synthase family.</text>
</comment>
<accession>A0A936NDX5</accession>
<comment type="cofactor">
    <cofactor evidence="1">
        <name>Mg(2+)</name>
        <dbReference type="ChEBI" id="CHEBI:18420"/>
    </cofactor>
</comment>
<protein>
    <submittedName>
        <fullName evidence="7">Polyprenyl synthetase family protein</fullName>
    </submittedName>
</protein>
<evidence type="ECO:0000313" key="7">
    <source>
        <dbReference type="EMBL" id="MBK9297247.1"/>
    </source>
</evidence>
<dbReference type="GO" id="GO:0004659">
    <property type="term" value="F:prenyltransferase activity"/>
    <property type="evidence" value="ECO:0007669"/>
    <property type="project" value="InterPro"/>
</dbReference>
<dbReference type="SUPFAM" id="SSF48576">
    <property type="entry name" value="Terpenoid synthases"/>
    <property type="match status" value="1"/>
</dbReference>
<evidence type="ECO:0000256" key="5">
    <source>
        <dbReference type="ARBA" id="ARBA00022842"/>
    </source>
</evidence>
<dbReference type="InterPro" id="IPR008949">
    <property type="entry name" value="Isoprenoid_synthase_dom_sf"/>
</dbReference>
<dbReference type="Gene3D" id="1.10.600.10">
    <property type="entry name" value="Farnesyl Diphosphate Synthase"/>
    <property type="match status" value="1"/>
</dbReference>
<dbReference type="PROSITE" id="PS00444">
    <property type="entry name" value="POLYPRENYL_SYNTHASE_2"/>
    <property type="match status" value="1"/>
</dbReference>
<dbReference type="GO" id="GO:0008299">
    <property type="term" value="P:isoprenoid biosynthetic process"/>
    <property type="evidence" value="ECO:0007669"/>
    <property type="project" value="InterPro"/>
</dbReference>